<comment type="subcellular location">
    <subcellularLocation>
        <location evidence="1 9">Secreted</location>
        <location evidence="1 9">Extracellular space</location>
        <location evidence="1 9">Extracellular matrix</location>
    </subcellularLocation>
</comment>
<keyword evidence="6 9" id="KW-0879">Wnt signaling pathway</keyword>
<gene>
    <name evidence="10" type="ORF">GPUH_LOCUS22472</name>
</gene>
<dbReference type="PANTHER" id="PTHR12027">
    <property type="entry name" value="WNT RELATED"/>
    <property type="match status" value="1"/>
</dbReference>
<dbReference type="PANTHER" id="PTHR12027:SF114">
    <property type="entry name" value="PROTEIN MOM-2"/>
    <property type="match status" value="1"/>
</dbReference>
<protein>
    <recommendedName>
        <fullName evidence="9">Protein Wnt</fullName>
    </recommendedName>
</protein>
<accession>A0A3P7NBP8</accession>
<dbReference type="EMBL" id="UYRT01095178">
    <property type="protein sequence ID" value="VDN40084.1"/>
    <property type="molecule type" value="Genomic_DNA"/>
</dbReference>
<keyword evidence="11" id="KW-1185">Reference proteome</keyword>
<evidence type="ECO:0000313" key="11">
    <source>
        <dbReference type="Proteomes" id="UP000271098"/>
    </source>
</evidence>
<dbReference type="Proteomes" id="UP000271098">
    <property type="component" value="Unassembled WGS sequence"/>
</dbReference>
<reference evidence="10 11" key="1">
    <citation type="submission" date="2018-11" db="EMBL/GenBank/DDBJ databases">
        <authorList>
            <consortium name="Pathogen Informatics"/>
        </authorList>
    </citation>
    <scope>NUCLEOTIDE SEQUENCE [LARGE SCALE GENOMIC DNA]</scope>
</reference>
<dbReference type="InterPro" id="IPR018161">
    <property type="entry name" value="Wnt_CS"/>
</dbReference>
<dbReference type="GO" id="GO:0005615">
    <property type="term" value="C:extracellular space"/>
    <property type="evidence" value="ECO:0007669"/>
    <property type="project" value="TreeGrafter"/>
</dbReference>
<comment type="function">
    <text evidence="9">Ligand for members of the frizzled family of seven transmembrane receptors.</text>
</comment>
<keyword evidence="7" id="KW-1015">Disulfide bond</keyword>
<evidence type="ECO:0000256" key="3">
    <source>
        <dbReference type="ARBA" id="ARBA00022473"/>
    </source>
</evidence>
<dbReference type="SMART" id="SM00097">
    <property type="entry name" value="WNT1"/>
    <property type="match status" value="1"/>
</dbReference>
<evidence type="ECO:0000256" key="6">
    <source>
        <dbReference type="ARBA" id="ARBA00022687"/>
    </source>
</evidence>
<dbReference type="OrthoDB" id="5945655at2759"/>
<evidence type="ECO:0000256" key="7">
    <source>
        <dbReference type="ARBA" id="ARBA00023157"/>
    </source>
</evidence>
<dbReference type="GO" id="GO:0045165">
    <property type="term" value="P:cell fate commitment"/>
    <property type="evidence" value="ECO:0007669"/>
    <property type="project" value="TreeGrafter"/>
</dbReference>
<keyword evidence="4" id="KW-0964">Secreted</keyword>
<evidence type="ECO:0000256" key="9">
    <source>
        <dbReference type="RuleBase" id="RU003500"/>
    </source>
</evidence>
<evidence type="ECO:0000313" key="10">
    <source>
        <dbReference type="EMBL" id="VDN40084.1"/>
    </source>
</evidence>
<keyword evidence="3 9" id="KW-0217">Developmental protein</keyword>
<sequence length="217" mass="24040">MPETPGSVFRQDSAVCRLLPGLTKRQRDTCGRHRTAIGHVVKGLKAAVHECQNQFQDQRWNCSASHNGFAIAHLKVGSKETAYVFALSSAAVSRTLARACAQGVIASCSCGSYPKRIHKQFKWTGCSDNIKYANNFGRKFMDAADLDHADDARSMMNLHNNRVGRKAVSSSARRECKCHGVSGSCVLRTCWKVVPQLQEIAVSLRKKYFHAAKVFPR</sequence>
<proteinExistence type="inferred from homology"/>
<dbReference type="PRINTS" id="PR01349">
    <property type="entry name" value="WNTPROTEIN"/>
</dbReference>
<evidence type="ECO:0000256" key="5">
    <source>
        <dbReference type="ARBA" id="ARBA00022530"/>
    </source>
</evidence>
<dbReference type="GO" id="GO:0060070">
    <property type="term" value="P:canonical Wnt signaling pathway"/>
    <property type="evidence" value="ECO:0007669"/>
    <property type="project" value="TreeGrafter"/>
</dbReference>
<name>A0A3P7NBP8_9BILA</name>
<dbReference type="GO" id="GO:0005109">
    <property type="term" value="F:frizzled binding"/>
    <property type="evidence" value="ECO:0007669"/>
    <property type="project" value="TreeGrafter"/>
</dbReference>
<evidence type="ECO:0000256" key="1">
    <source>
        <dbReference type="ARBA" id="ARBA00004498"/>
    </source>
</evidence>
<dbReference type="Pfam" id="PF00110">
    <property type="entry name" value="wnt"/>
    <property type="match status" value="1"/>
</dbReference>
<dbReference type="PROSITE" id="PS00246">
    <property type="entry name" value="WNT1"/>
    <property type="match status" value="1"/>
</dbReference>
<dbReference type="GO" id="GO:0030182">
    <property type="term" value="P:neuron differentiation"/>
    <property type="evidence" value="ECO:0007669"/>
    <property type="project" value="TreeGrafter"/>
</dbReference>
<keyword evidence="8" id="KW-0449">Lipoprotein</keyword>
<dbReference type="InterPro" id="IPR005817">
    <property type="entry name" value="Wnt"/>
</dbReference>
<keyword evidence="5" id="KW-0272">Extracellular matrix</keyword>
<comment type="similarity">
    <text evidence="2 9">Belongs to the Wnt family.</text>
</comment>
<dbReference type="GO" id="GO:0005125">
    <property type="term" value="F:cytokine activity"/>
    <property type="evidence" value="ECO:0007669"/>
    <property type="project" value="TreeGrafter"/>
</dbReference>
<organism evidence="10 11">
    <name type="scientific">Gongylonema pulchrum</name>
    <dbReference type="NCBI Taxonomy" id="637853"/>
    <lineage>
        <taxon>Eukaryota</taxon>
        <taxon>Metazoa</taxon>
        <taxon>Ecdysozoa</taxon>
        <taxon>Nematoda</taxon>
        <taxon>Chromadorea</taxon>
        <taxon>Rhabditida</taxon>
        <taxon>Spirurina</taxon>
        <taxon>Spiruromorpha</taxon>
        <taxon>Spiruroidea</taxon>
        <taxon>Gongylonematidae</taxon>
        <taxon>Gongylonema</taxon>
    </lineage>
</organism>
<evidence type="ECO:0000256" key="8">
    <source>
        <dbReference type="ARBA" id="ARBA00023288"/>
    </source>
</evidence>
<evidence type="ECO:0000256" key="2">
    <source>
        <dbReference type="ARBA" id="ARBA00005683"/>
    </source>
</evidence>
<evidence type="ECO:0000256" key="4">
    <source>
        <dbReference type="ARBA" id="ARBA00022525"/>
    </source>
</evidence>
<dbReference type="AlphaFoldDB" id="A0A3P7NBP8"/>